<evidence type="ECO:0000313" key="7">
    <source>
        <dbReference type="Proteomes" id="UP000478052"/>
    </source>
</evidence>
<keyword evidence="3" id="KW-0539">Nucleus</keyword>
<evidence type="ECO:0000256" key="1">
    <source>
        <dbReference type="ARBA" id="ARBA00004123"/>
    </source>
</evidence>
<evidence type="ECO:0000256" key="5">
    <source>
        <dbReference type="SAM" id="MobiDB-lite"/>
    </source>
</evidence>
<proteinExistence type="inferred from homology"/>
<dbReference type="AlphaFoldDB" id="A0A6G0ZED6"/>
<dbReference type="SUPFAM" id="SSF143113">
    <property type="entry name" value="NAP-like"/>
    <property type="match status" value="1"/>
</dbReference>
<dbReference type="FunFam" id="3.30.1120.90:FF:000005">
    <property type="entry name" value="Nucleosome assembly protein11"/>
    <property type="match status" value="1"/>
</dbReference>
<dbReference type="PANTHER" id="PTHR11875">
    <property type="entry name" value="TESTIS-SPECIFIC Y-ENCODED PROTEIN"/>
    <property type="match status" value="1"/>
</dbReference>
<reference evidence="6 7" key="1">
    <citation type="submission" date="2019-08" db="EMBL/GenBank/DDBJ databases">
        <title>Whole genome of Aphis craccivora.</title>
        <authorList>
            <person name="Voronova N.V."/>
            <person name="Shulinski R.S."/>
            <person name="Bandarenka Y.V."/>
            <person name="Zhorov D.G."/>
            <person name="Warner D."/>
        </authorList>
    </citation>
    <scope>NUCLEOTIDE SEQUENCE [LARGE SCALE GENOMIC DNA]</scope>
    <source>
        <strain evidence="6">180601</strain>
        <tissue evidence="6">Whole Body</tissue>
    </source>
</reference>
<dbReference type="Gene3D" id="1.20.5.1500">
    <property type="match status" value="1"/>
</dbReference>
<gene>
    <name evidence="6" type="ORF">FWK35_00001186</name>
</gene>
<protein>
    <submittedName>
        <fullName evidence="6">Nucleosome assembly protein 1-like 1</fullName>
    </submittedName>
</protein>
<comment type="similarity">
    <text evidence="2 4">Belongs to the nucleosome assembly protein (NAP) family.</text>
</comment>
<dbReference type="Proteomes" id="UP000478052">
    <property type="component" value="Unassembled WGS sequence"/>
</dbReference>
<dbReference type="EMBL" id="VUJU01000619">
    <property type="protein sequence ID" value="KAF0769290.1"/>
    <property type="molecule type" value="Genomic_DNA"/>
</dbReference>
<dbReference type="GO" id="GO:0005634">
    <property type="term" value="C:nucleus"/>
    <property type="evidence" value="ECO:0007669"/>
    <property type="project" value="UniProtKB-SubCell"/>
</dbReference>
<feature type="compositionally biased region" description="Acidic residues" evidence="5">
    <location>
        <begin position="393"/>
        <end position="422"/>
    </location>
</feature>
<comment type="subcellular location">
    <subcellularLocation>
        <location evidence="1">Nucleus</location>
    </subcellularLocation>
</comment>
<feature type="non-terminal residue" evidence="6">
    <location>
        <position position="1"/>
    </location>
</feature>
<feature type="compositionally biased region" description="Low complexity" evidence="5">
    <location>
        <begin position="70"/>
        <end position="83"/>
    </location>
</feature>
<feature type="region of interest" description="Disordered" evidence="5">
    <location>
        <begin position="70"/>
        <end position="99"/>
    </location>
</feature>
<evidence type="ECO:0000256" key="2">
    <source>
        <dbReference type="ARBA" id="ARBA00009947"/>
    </source>
</evidence>
<name>A0A6G0ZED6_APHCR</name>
<sequence>CRSLQFRASSTPHFVQFSSRSRVLCGVCTTFARPLSFSCLVNKPPVRTHGDLLNDQQSFTYSSLDTFRMSAENDNDSSSSGSEMEQDTPLKHKSGFRGEGDDIMPILPPVVKKRVKALKKLLVAQTDVDTKFYTELHVLECKYHKEYLQYYNKRSDIVQGNYEPTEEECDFPSDEEDDVKDLSTDMEGKIKLEESKADAVVDSTNDNLKGIPDFWLTILKNTSLISDMIQPHDEPILSHLTDIKVYLLEEPMGFALEFHFSPNEWFTNTVLTKEYEMKCVPEKNNPLSFEGPEIFKCKGCTIQWNKGKNVTVKVVKKKQKHKVKGAVRFVNKTVQNVSFFHFFSPPTVPDDPETEVDEEIDNLLTTDFEIGHYIRERIIPRAVLYYTGEALLDENDYDEDDDEEESENDEDDDDDEDEETGNDPEYNPRQDKLLNKQVNPAECKQQ</sequence>
<comment type="caution">
    <text evidence="6">The sequence shown here is derived from an EMBL/GenBank/DDBJ whole genome shotgun (WGS) entry which is preliminary data.</text>
</comment>
<dbReference type="GO" id="GO:0006334">
    <property type="term" value="P:nucleosome assembly"/>
    <property type="evidence" value="ECO:0007669"/>
    <property type="project" value="InterPro"/>
</dbReference>
<dbReference type="InterPro" id="IPR037231">
    <property type="entry name" value="NAP-like_sf"/>
</dbReference>
<dbReference type="OrthoDB" id="27325at2759"/>
<dbReference type="Pfam" id="PF00956">
    <property type="entry name" value="NAP"/>
    <property type="match status" value="1"/>
</dbReference>
<dbReference type="Gene3D" id="3.30.1120.90">
    <property type="entry name" value="Nucleosome assembly protein"/>
    <property type="match status" value="1"/>
</dbReference>
<evidence type="ECO:0000313" key="6">
    <source>
        <dbReference type="EMBL" id="KAF0769290.1"/>
    </source>
</evidence>
<dbReference type="InterPro" id="IPR002164">
    <property type="entry name" value="NAP_family"/>
</dbReference>
<evidence type="ECO:0000256" key="4">
    <source>
        <dbReference type="RuleBase" id="RU003876"/>
    </source>
</evidence>
<keyword evidence="7" id="KW-1185">Reference proteome</keyword>
<evidence type="ECO:0000256" key="3">
    <source>
        <dbReference type="ARBA" id="ARBA00023242"/>
    </source>
</evidence>
<accession>A0A6G0ZED6</accession>
<feature type="region of interest" description="Disordered" evidence="5">
    <location>
        <begin position="393"/>
        <end position="446"/>
    </location>
</feature>
<organism evidence="6 7">
    <name type="scientific">Aphis craccivora</name>
    <name type="common">Cowpea aphid</name>
    <dbReference type="NCBI Taxonomy" id="307492"/>
    <lineage>
        <taxon>Eukaryota</taxon>
        <taxon>Metazoa</taxon>
        <taxon>Ecdysozoa</taxon>
        <taxon>Arthropoda</taxon>
        <taxon>Hexapoda</taxon>
        <taxon>Insecta</taxon>
        <taxon>Pterygota</taxon>
        <taxon>Neoptera</taxon>
        <taxon>Paraneoptera</taxon>
        <taxon>Hemiptera</taxon>
        <taxon>Sternorrhyncha</taxon>
        <taxon>Aphidomorpha</taxon>
        <taxon>Aphidoidea</taxon>
        <taxon>Aphididae</taxon>
        <taxon>Aphidini</taxon>
        <taxon>Aphis</taxon>
        <taxon>Aphis</taxon>
    </lineage>
</organism>